<gene>
    <name evidence="3" type="primary">ribN</name>
    <name evidence="3" type="ORF">OCOJLMKI_1019</name>
</gene>
<feature type="transmembrane region" description="Helical" evidence="1">
    <location>
        <begin position="130"/>
        <end position="149"/>
    </location>
</feature>
<dbReference type="SUPFAM" id="SSF103481">
    <property type="entry name" value="Multidrug resistance efflux transporter EmrE"/>
    <property type="match status" value="2"/>
</dbReference>
<feature type="transmembrane region" description="Helical" evidence="1">
    <location>
        <begin position="243"/>
        <end position="262"/>
    </location>
</feature>
<feature type="transmembrane region" description="Helical" evidence="1">
    <location>
        <begin position="75"/>
        <end position="98"/>
    </location>
</feature>
<comment type="caution">
    <text evidence="3">The sequence shown here is derived from an EMBL/GenBank/DDBJ whole genome shotgun (WGS) entry which is preliminary data.</text>
</comment>
<sequence>MRAGNAPADRLIGIALMCGVGAFFTGLDACAKSLALAGIDPLLTIFMRYAVGVGLVSLVLNPVTSPGILRTRRPLLQILRSLLLFGTTVMNVVALRYLQLAETLSIAFAAPLLVALLAGPLLGERSGPRRLAAVAFGFLGVLVIVRPGFSTFQPAILLSLGNMICYAFYVIITRKLAATDSSATTMFYSGLAGLAVMTPLLPWFWTNVGDWLAWALLFAVGLFGTTGHWLLTLAHARAPANVLAPFTYTQLLWSVLAGYLIFGDLPNGWTILGAAIVTASGLYLLAHDARRRTAL</sequence>
<dbReference type="Proteomes" id="UP001055125">
    <property type="component" value="Unassembled WGS sequence"/>
</dbReference>
<keyword evidence="1" id="KW-1133">Transmembrane helix</keyword>
<evidence type="ECO:0000259" key="2">
    <source>
        <dbReference type="Pfam" id="PF00892"/>
    </source>
</evidence>
<feature type="transmembrane region" description="Helical" evidence="1">
    <location>
        <begin position="268"/>
        <end position="286"/>
    </location>
</feature>
<reference evidence="3" key="2">
    <citation type="submission" date="2021-08" db="EMBL/GenBank/DDBJ databases">
        <authorList>
            <person name="Tani A."/>
            <person name="Ola A."/>
            <person name="Ogura Y."/>
            <person name="Katsura K."/>
            <person name="Hayashi T."/>
        </authorList>
    </citation>
    <scope>NUCLEOTIDE SEQUENCE</scope>
    <source>
        <strain evidence="3">DSM 19015</strain>
    </source>
</reference>
<keyword evidence="4" id="KW-1185">Reference proteome</keyword>
<keyword evidence="1" id="KW-0472">Membrane</keyword>
<evidence type="ECO:0000256" key="1">
    <source>
        <dbReference type="SAM" id="Phobius"/>
    </source>
</evidence>
<feature type="transmembrane region" description="Helical" evidence="1">
    <location>
        <begin position="45"/>
        <end position="63"/>
    </location>
</feature>
<dbReference type="PANTHER" id="PTHR22911:SF103">
    <property type="entry name" value="BLR2811 PROTEIN"/>
    <property type="match status" value="1"/>
</dbReference>
<keyword evidence="1" id="KW-0812">Transmembrane</keyword>
<dbReference type="InterPro" id="IPR037185">
    <property type="entry name" value="EmrE-like"/>
</dbReference>
<feature type="transmembrane region" description="Helical" evidence="1">
    <location>
        <begin position="104"/>
        <end position="123"/>
    </location>
</feature>
<feature type="domain" description="EamA" evidence="2">
    <location>
        <begin position="154"/>
        <end position="280"/>
    </location>
</feature>
<dbReference type="RefSeq" id="WP_238243013.1">
    <property type="nucleotide sequence ID" value="NZ_BPQP01000016.1"/>
</dbReference>
<organism evidence="3 4">
    <name type="scientific">Methylobacterium iners</name>
    <dbReference type="NCBI Taxonomy" id="418707"/>
    <lineage>
        <taxon>Bacteria</taxon>
        <taxon>Pseudomonadati</taxon>
        <taxon>Pseudomonadota</taxon>
        <taxon>Alphaproteobacteria</taxon>
        <taxon>Hyphomicrobiales</taxon>
        <taxon>Methylobacteriaceae</taxon>
        <taxon>Methylobacterium</taxon>
    </lineage>
</organism>
<reference evidence="3" key="1">
    <citation type="journal article" date="2021" name="Front. Microbiol.">
        <title>Comprehensive Comparative Genomics and Phenotyping of Methylobacterium Species.</title>
        <authorList>
            <person name="Alessa O."/>
            <person name="Ogura Y."/>
            <person name="Fujitani Y."/>
            <person name="Takami H."/>
            <person name="Hayashi T."/>
            <person name="Sahin N."/>
            <person name="Tani A."/>
        </authorList>
    </citation>
    <scope>NUCLEOTIDE SEQUENCE</scope>
    <source>
        <strain evidence="3">DSM 19015</strain>
    </source>
</reference>
<feature type="transmembrane region" description="Helical" evidence="1">
    <location>
        <begin position="155"/>
        <end position="173"/>
    </location>
</feature>
<name>A0ABQ4RSQ9_9HYPH</name>
<feature type="transmembrane region" description="Helical" evidence="1">
    <location>
        <begin position="12"/>
        <end position="39"/>
    </location>
</feature>
<evidence type="ECO:0000313" key="3">
    <source>
        <dbReference type="EMBL" id="GJD93821.1"/>
    </source>
</evidence>
<dbReference type="InterPro" id="IPR000620">
    <property type="entry name" value="EamA_dom"/>
</dbReference>
<accession>A0ABQ4RSQ9</accession>
<proteinExistence type="predicted"/>
<feature type="transmembrane region" description="Helical" evidence="1">
    <location>
        <begin position="185"/>
        <end position="205"/>
    </location>
</feature>
<protein>
    <submittedName>
        <fullName evidence="3">Riboflavin transporter</fullName>
    </submittedName>
</protein>
<dbReference type="Pfam" id="PF00892">
    <property type="entry name" value="EamA"/>
    <property type="match status" value="2"/>
</dbReference>
<dbReference type="EMBL" id="BPQP01000016">
    <property type="protein sequence ID" value="GJD93821.1"/>
    <property type="molecule type" value="Genomic_DNA"/>
</dbReference>
<evidence type="ECO:0000313" key="4">
    <source>
        <dbReference type="Proteomes" id="UP001055125"/>
    </source>
</evidence>
<feature type="transmembrane region" description="Helical" evidence="1">
    <location>
        <begin position="211"/>
        <end position="231"/>
    </location>
</feature>
<dbReference type="PANTHER" id="PTHR22911">
    <property type="entry name" value="ACYL-MALONYL CONDENSING ENZYME-RELATED"/>
    <property type="match status" value="1"/>
</dbReference>
<feature type="domain" description="EamA" evidence="2">
    <location>
        <begin position="12"/>
        <end position="145"/>
    </location>
</feature>